<feature type="transmembrane region" description="Helical" evidence="1">
    <location>
        <begin position="505"/>
        <end position="527"/>
    </location>
</feature>
<keyword evidence="1" id="KW-0812">Transmembrane</keyword>
<dbReference type="Proteomes" id="UP000292003">
    <property type="component" value="Unassembled WGS sequence"/>
</dbReference>
<keyword evidence="1" id="KW-1133">Transmembrane helix</keyword>
<keyword evidence="3" id="KW-1185">Reference proteome</keyword>
<dbReference type="RefSeq" id="WP_130474380.1">
    <property type="nucleotide sequence ID" value="NZ_SFCC01000003.1"/>
</dbReference>
<protein>
    <submittedName>
        <fullName evidence="2">Polyketide antibiotic transporter</fullName>
    </submittedName>
</protein>
<feature type="transmembrane region" description="Helical" evidence="1">
    <location>
        <begin position="343"/>
        <end position="371"/>
    </location>
</feature>
<dbReference type="EMBL" id="SFCC01000003">
    <property type="protein sequence ID" value="RZQ64582.1"/>
    <property type="molecule type" value="Genomic_DNA"/>
</dbReference>
<comment type="caution">
    <text evidence="2">The sequence shown here is derived from an EMBL/GenBank/DDBJ whole genome shotgun (WGS) entry which is preliminary data.</text>
</comment>
<feature type="transmembrane region" description="Helical" evidence="1">
    <location>
        <begin position="131"/>
        <end position="154"/>
    </location>
</feature>
<feature type="transmembrane region" description="Helical" evidence="1">
    <location>
        <begin position="427"/>
        <end position="452"/>
    </location>
</feature>
<name>A0A4Q7JC36_9PSEU</name>
<sequence length="533" mass="53662">MISISSHPGRAVTGHAVRQVRRGGVIVALAAAGMSAVVAGQYQSTFAGALDGSALRALAENPAIRILFGPPVALDDPGGFTVWRTAIPVQVLCAVWALLAATRLTRGEEETGRADLLLAGRLHRADLTIRGLLAVTAAAVVIAAAVAGALIVTGTATAGALIHAGGILGITLTFACGGALAAQVVPSRAAATGLTVAVLGATALARMLADGVGQLAWLGWLTPFGLVARAAPYADDRVGPLLVLAAFPAVLTAATMVAARHRDTGGALLATAASRRPRTRLLGSLTAFAVRKALRPTAGWAAGLAAYFLLVGTLITSILAFLDENSRFTDLAAGAGFTRLGTADGFAAAMFSLLAIPTGLYAVTRIAAMVADETSGRSTWLTVLPVSRHRLAASELAVTAAALFTLLTTAGLALWAGARINAAPLDILSSLGGAWNVAPVALLSFGAATLALGWAPRAAAAIGALPVAGGFLLHVTVQSMDASGWLSALSPFAHLAAVPDTPPDWPATTALAVIAALLTAAGLVGYARRDLTA</sequence>
<feature type="transmembrane region" description="Helical" evidence="1">
    <location>
        <begin position="458"/>
        <end position="475"/>
    </location>
</feature>
<reference evidence="2 3" key="1">
    <citation type="submission" date="2019-02" db="EMBL/GenBank/DDBJ databases">
        <title>Draft genome sequence of Amycolatopsis sp. 8-3EHSu isolated from roots of Suaeda maritima.</title>
        <authorList>
            <person name="Duangmal K."/>
            <person name="Chantavorakit T."/>
        </authorList>
    </citation>
    <scope>NUCLEOTIDE SEQUENCE [LARGE SCALE GENOMIC DNA]</scope>
    <source>
        <strain evidence="2 3">8-3EHSu</strain>
    </source>
</reference>
<evidence type="ECO:0000313" key="3">
    <source>
        <dbReference type="Proteomes" id="UP000292003"/>
    </source>
</evidence>
<feature type="transmembrane region" description="Helical" evidence="1">
    <location>
        <begin position="189"/>
        <end position="209"/>
    </location>
</feature>
<keyword evidence="1" id="KW-0472">Membrane</keyword>
<accession>A0A4Q7JC36</accession>
<gene>
    <name evidence="2" type="ORF">EWH70_06640</name>
</gene>
<feature type="transmembrane region" description="Helical" evidence="1">
    <location>
        <begin position="160"/>
        <end position="182"/>
    </location>
</feature>
<proteinExistence type="predicted"/>
<feature type="transmembrane region" description="Helical" evidence="1">
    <location>
        <begin position="391"/>
        <end position="415"/>
    </location>
</feature>
<dbReference type="OrthoDB" id="2014935at2"/>
<feature type="transmembrane region" description="Helical" evidence="1">
    <location>
        <begin position="300"/>
        <end position="322"/>
    </location>
</feature>
<evidence type="ECO:0000256" key="1">
    <source>
        <dbReference type="SAM" id="Phobius"/>
    </source>
</evidence>
<organism evidence="2 3">
    <name type="scientific">Amycolatopsis suaedae</name>
    <dbReference type="NCBI Taxonomy" id="2510978"/>
    <lineage>
        <taxon>Bacteria</taxon>
        <taxon>Bacillati</taxon>
        <taxon>Actinomycetota</taxon>
        <taxon>Actinomycetes</taxon>
        <taxon>Pseudonocardiales</taxon>
        <taxon>Pseudonocardiaceae</taxon>
        <taxon>Amycolatopsis</taxon>
    </lineage>
</organism>
<feature type="transmembrane region" description="Helical" evidence="1">
    <location>
        <begin position="241"/>
        <end position="259"/>
    </location>
</feature>
<dbReference type="AlphaFoldDB" id="A0A4Q7JC36"/>
<evidence type="ECO:0000313" key="2">
    <source>
        <dbReference type="EMBL" id="RZQ64582.1"/>
    </source>
</evidence>